<evidence type="ECO:0000256" key="2">
    <source>
        <dbReference type="ARBA" id="ARBA00023002"/>
    </source>
</evidence>
<dbReference type="RefSeq" id="WP_256537904.1">
    <property type="nucleotide sequence ID" value="NZ_JANHOH010000001.1"/>
</dbReference>
<name>A0ABT1SZD9_9SPHI</name>
<reference evidence="4 5" key="1">
    <citation type="submission" date="2022-07" db="EMBL/GenBank/DDBJ databases">
        <title>Mucilaginibacter sp. JC4.</title>
        <authorList>
            <person name="Le V."/>
            <person name="Ko S.-R."/>
            <person name="Ahn C.-Y."/>
            <person name="Oh H.-M."/>
        </authorList>
    </citation>
    <scope>NUCLEOTIDE SEQUENCE [LARGE SCALE GENOMIC DNA]</scope>
    <source>
        <strain evidence="4 5">JC4</strain>
    </source>
</reference>
<dbReference type="PRINTS" id="PR00081">
    <property type="entry name" value="GDHRDH"/>
</dbReference>
<dbReference type="PANTHER" id="PTHR43976">
    <property type="entry name" value="SHORT CHAIN DEHYDROGENASE"/>
    <property type="match status" value="1"/>
</dbReference>
<dbReference type="Gene3D" id="3.40.50.720">
    <property type="entry name" value="NAD(P)-binding Rossmann-like Domain"/>
    <property type="match status" value="1"/>
</dbReference>
<comment type="caution">
    <text evidence="4">The sequence shown here is derived from an EMBL/GenBank/DDBJ whole genome shotgun (WGS) entry which is preliminary data.</text>
</comment>
<evidence type="ECO:0000256" key="1">
    <source>
        <dbReference type="ARBA" id="ARBA00006484"/>
    </source>
</evidence>
<dbReference type="InterPro" id="IPR020904">
    <property type="entry name" value="Sc_DH/Rdtase_CS"/>
</dbReference>
<dbReference type="CDD" id="cd05374">
    <property type="entry name" value="17beta-HSD-like_SDR_c"/>
    <property type="match status" value="1"/>
</dbReference>
<protein>
    <submittedName>
        <fullName evidence="4">SDR family oxidoreductase</fullName>
    </submittedName>
</protein>
<keyword evidence="5" id="KW-1185">Reference proteome</keyword>
<proteinExistence type="inferred from homology"/>
<dbReference type="InterPro" id="IPR002347">
    <property type="entry name" value="SDR_fam"/>
</dbReference>
<evidence type="ECO:0000256" key="3">
    <source>
        <dbReference type="RuleBase" id="RU000363"/>
    </source>
</evidence>
<dbReference type="PANTHER" id="PTHR43976:SF16">
    <property type="entry name" value="SHORT-CHAIN DEHYDROGENASE_REDUCTASE FAMILY PROTEIN"/>
    <property type="match status" value="1"/>
</dbReference>
<dbReference type="InterPro" id="IPR036291">
    <property type="entry name" value="NAD(P)-bd_dom_sf"/>
</dbReference>
<dbReference type="PROSITE" id="PS00061">
    <property type="entry name" value="ADH_SHORT"/>
    <property type="match status" value="1"/>
</dbReference>
<accession>A0ABT1SZD9</accession>
<keyword evidence="2" id="KW-0560">Oxidoreductase</keyword>
<evidence type="ECO:0000313" key="5">
    <source>
        <dbReference type="Proteomes" id="UP001204376"/>
    </source>
</evidence>
<evidence type="ECO:0000313" key="4">
    <source>
        <dbReference type="EMBL" id="MCQ6957709.1"/>
    </source>
</evidence>
<dbReference type="InterPro" id="IPR051911">
    <property type="entry name" value="SDR_oxidoreductase"/>
</dbReference>
<dbReference type="SUPFAM" id="SSF51735">
    <property type="entry name" value="NAD(P)-binding Rossmann-fold domains"/>
    <property type="match status" value="1"/>
</dbReference>
<gene>
    <name evidence="4" type="ORF">NPE20_07065</name>
</gene>
<sequence length="280" mass="31228">MKKVIFITGASSGIGKATSLFFANHGWNVIATMRNPEREQELAEIPNVLLVKLDVTDIESVNAAIRQGIAKFGKIDVLLNNAGYGQQGLFEAINAAKIIKQFDVNVFGLMEVIRAVLPHFRERKQGVIINITSGVGRVTIPLVSIYAASKFAVEGFSEALSYELESQNIKVRIIEPGYIPTPFYKRAKADFAFDPKLEDYSVFQQDMNSLFSSFENSKTASAHDVANIIFKAATDDGHQLRYIVGPDLQPLIDLRNSKSDQEFIDAMRRRFMPEAFDSIK</sequence>
<dbReference type="EMBL" id="JANHOH010000001">
    <property type="protein sequence ID" value="MCQ6957709.1"/>
    <property type="molecule type" value="Genomic_DNA"/>
</dbReference>
<dbReference type="PRINTS" id="PR00080">
    <property type="entry name" value="SDRFAMILY"/>
</dbReference>
<organism evidence="4 5">
    <name type="scientific">Mucilaginibacter aquariorum</name>
    <dbReference type="NCBI Taxonomy" id="2967225"/>
    <lineage>
        <taxon>Bacteria</taxon>
        <taxon>Pseudomonadati</taxon>
        <taxon>Bacteroidota</taxon>
        <taxon>Sphingobacteriia</taxon>
        <taxon>Sphingobacteriales</taxon>
        <taxon>Sphingobacteriaceae</taxon>
        <taxon>Mucilaginibacter</taxon>
    </lineage>
</organism>
<comment type="similarity">
    <text evidence="1 3">Belongs to the short-chain dehydrogenases/reductases (SDR) family.</text>
</comment>
<dbReference type="Proteomes" id="UP001204376">
    <property type="component" value="Unassembled WGS sequence"/>
</dbReference>
<dbReference type="Pfam" id="PF00106">
    <property type="entry name" value="adh_short"/>
    <property type="match status" value="1"/>
</dbReference>